<dbReference type="VEuPathDB" id="FungiDB:MAPG_00252"/>
<name>A0A0C4DKH9_MAGP6</name>
<dbReference type="EMBL" id="GL876966">
    <property type="protein sequence ID" value="KLU81157.1"/>
    <property type="molecule type" value="Genomic_DNA"/>
</dbReference>
<sequence length="130" mass="14803">MGFTRTPGKPLQTYHKRAAKLSQTTANDVPNVGWPPTSSGGCRMARMAPTFKLVSRTRWPIKARCLATSRELKKEATFKKLFNLDLVKAELDPTGEHSQSVKYLREALEAWHFNRSQRAPEHDKTQDPRP</sequence>
<dbReference type="Proteomes" id="UP000011715">
    <property type="component" value="Unassembled WGS sequence"/>
</dbReference>
<reference evidence="1" key="2">
    <citation type="submission" date="2010-05" db="EMBL/GenBank/DDBJ databases">
        <title>The Genome Sequence of Magnaporthe poae strain ATCC 64411.</title>
        <authorList>
            <consortium name="The Broad Institute Genome Sequencing Platform"/>
            <consortium name="Broad Institute Genome Sequencing Center for Infectious Disease"/>
            <person name="Ma L.-J."/>
            <person name="Dead R."/>
            <person name="Young S."/>
            <person name="Zeng Q."/>
            <person name="Koehrsen M."/>
            <person name="Alvarado L."/>
            <person name="Berlin A."/>
            <person name="Chapman S.B."/>
            <person name="Chen Z."/>
            <person name="Freedman E."/>
            <person name="Gellesch M."/>
            <person name="Goldberg J."/>
            <person name="Griggs A."/>
            <person name="Gujja S."/>
            <person name="Heilman E.R."/>
            <person name="Heiman D."/>
            <person name="Hepburn T."/>
            <person name="Howarth C."/>
            <person name="Jen D."/>
            <person name="Larson L."/>
            <person name="Mehta T."/>
            <person name="Neiman D."/>
            <person name="Pearson M."/>
            <person name="Roberts A."/>
            <person name="Saif S."/>
            <person name="Shea T."/>
            <person name="Shenoy N."/>
            <person name="Sisk P."/>
            <person name="Stolte C."/>
            <person name="Sykes S."/>
            <person name="Walk T."/>
            <person name="White J."/>
            <person name="Yandava C."/>
            <person name="Haas B."/>
            <person name="Nusbaum C."/>
            <person name="Birren B."/>
        </authorList>
    </citation>
    <scope>NUCLEOTIDE SEQUENCE</scope>
    <source>
        <strain evidence="1">ATCC 64411</strain>
    </source>
</reference>
<dbReference type="EnsemblFungi" id="MAPG_00252T0">
    <property type="protein sequence ID" value="MAPG_00252T0"/>
    <property type="gene ID" value="MAPG_00252"/>
</dbReference>
<evidence type="ECO:0000313" key="1">
    <source>
        <dbReference type="EMBL" id="KLU81157.1"/>
    </source>
</evidence>
<proteinExistence type="predicted"/>
<dbReference type="AlphaFoldDB" id="A0A0C4DKH9"/>
<gene>
    <name evidence="1" type="ORF">MAPG_00252</name>
</gene>
<reference evidence="3" key="1">
    <citation type="submission" date="2010-05" db="EMBL/GenBank/DDBJ databases">
        <title>The genome sequence of Magnaporthe poae strain ATCC 64411.</title>
        <authorList>
            <person name="Ma L.-J."/>
            <person name="Dead R."/>
            <person name="Young S."/>
            <person name="Zeng Q."/>
            <person name="Koehrsen M."/>
            <person name="Alvarado L."/>
            <person name="Berlin A."/>
            <person name="Chapman S.B."/>
            <person name="Chen Z."/>
            <person name="Freedman E."/>
            <person name="Gellesch M."/>
            <person name="Goldberg J."/>
            <person name="Griggs A."/>
            <person name="Gujja S."/>
            <person name="Heilman E.R."/>
            <person name="Heiman D."/>
            <person name="Hepburn T."/>
            <person name="Howarth C."/>
            <person name="Jen D."/>
            <person name="Larson L."/>
            <person name="Mehta T."/>
            <person name="Neiman D."/>
            <person name="Pearson M."/>
            <person name="Roberts A."/>
            <person name="Saif S."/>
            <person name="Shea T."/>
            <person name="Shenoy N."/>
            <person name="Sisk P."/>
            <person name="Stolte C."/>
            <person name="Sykes S."/>
            <person name="Walk T."/>
            <person name="White J."/>
            <person name="Yandava C."/>
            <person name="Haas B."/>
            <person name="Nusbaum C."/>
            <person name="Birren B."/>
        </authorList>
    </citation>
    <scope>NUCLEOTIDE SEQUENCE [LARGE SCALE GENOMIC DNA]</scope>
    <source>
        <strain evidence="3">ATCC 64411 / 73-15</strain>
    </source>
</reference>
<keyword evidence="3" id="KW-1185">Reference proteome</keyword>
<accession>A0A0C4DKH9</accession>
<protein>
    <submittedName>
        <fullName evidence="1 2">Uncharacterized protein</fullName>
    </submittedName>
</protein>
<evidence type="ECO:0000313" key="2">
    <source>
        <dbReference type="EnsemblFungi" id="MAPG_00252T0"/>
    </source>
</evidence>
<organism evidence="2 3">
    <name type="scientific">Magnaporthiopsis poae (strain ATCC 64411 / 73-15)</name>
    <name type="common">Kentucky bluegrass fungus</name>
    <name type="synonym">Magnaporthe poae</name>
    <dbReference type="NCBI Taxonomy" id="644358"/>
    <lineage>
        <taxon>Eukaryota</taxon>
        <taxon>Fungi</taxon>
        <taxon>Dikarya</taxon>
        <taxon>Ascomycota</taxon>
        <taxon>Pezizomycotina</taxon>
        <taxon>Sordariomycetes</taxon>
        <taxon>Sordariomycetidae</taxon>
        <taxon>Magnaporthales</taxon>
        <taxon>Magnaporthaceae</taxon>
        <taxon>Magnaporthiopsis</taxon>
    </lineage>
</organism>
<reference evidence="1" key="3">
    <citation type="submission" date="2011-03" db="EMBL/GenBank/DDBJ databases">
        <title>Annotation of Magnaporthe poae ATCC 64411.</title>
        <authorList>
            <person name="Ma L.-J."/>
            <person name="Dead R."/>
            <person name="Young S.K."/>
            <person name="Zeng Q."/>
            <person name="Gargeya S."/>
            <person name="Fitzgerald M."/>
            <person name="Haas B."/>
            <person name="Abouelleil A."/>
            <person name="Alvarado L."/>
            <person name="Arachchi H.M."/>
            <person name="Berlin A."/>
            <person name="Brown A."/>
            <person name="Chapman S.B."/>
            <person name="Chen Z."/>
            <person name="Dunbar C."/>
            <person name="Freedman E."/>
            <person name="Gearin G."/>
            <person name="Gellesch M."/>
            <person name="Goldberg J."/>
            <person name="Griggs A."/>
            <person name="Gujja S."/>
            <person name="Heiman D."/>
            <person name="Howarth C."/>
            <person name="Larson L."/>
            <person name="Lui A."/>
            <person name="MacDonald P.J.P."/>
            <person name="Mehta T."/>
            <person name="Montmayeur A."/>
            <person name="Murphy C."/>
            <person name="Neiman D."/>
            <person name="Pearson M."/>
            <person name="Priest M."/>
            <person name="Roberts A."/>
            <person name="Saif S."/>
            <person name="Shea T."/>
            <person name="Shenoy N."/>
            <person name="Sisk P."/>
            <person name="Stolte C."/>
            <person name="Sykes S."/>
            <person name="Yandava C."/>
            <person name="Wortman J."/>
            <person name="Nusbaum C."/>
            <person name="Birren B."/>
        </authorList>
    </citation>
    <scope>NUCLEOTIDE SEQUENCE</scope>
    <source>
        <strain evidence="1">ATCC 64411</strain>
    </source>
</reference>
<evidence type="ECO:0000313" key="3">
    <source>
        <dbReference type="Proteomes" id="UP000011715"/>
    </source>
</evidence>
<dbReference type="EMBL" id="ADBL01000057">
    <property type="status" value="NOT_ANNOTATED_CDS"/>
    <property type="molecule type" value="Genomic_DNA"/>
</dbReference>
<reference evidence="2" key="4">
    <citation type="journal article" date="2015" name="G3 (Bethesda)">
        <title>Genome sequences of three phytopathogenic species of the Magnaporthaceae family of fungi.</title>
        <authorList>
            <person name="Okagaki L.H."/>
            <person name="Nunes C.C."/>
            <person name="Sailsbery J."/>
            <person name="Clay B."/>
            <person name="Brown D."/>
            <person name="John T."/>
            <person name="Oh Y."/>
            <person name="Young N."/>
            <person name="Fitzgerald M."/>
            <person name="Haas B.J."/>
            <person name="Zeng Q."/>
            <person name="Young S."/>
            <person name="Adiconis X."/>
            <person name="Fan L."/>
            <person name="Levin J.Z."/>
            <person name="Mitchell T.K."/>
            <person name="Okubara P.A."/>
            <person name="Farman M.L."/>
            <person name="Kohn L.M."/>
            <person name="Birren B."/>
            <person name="Ma L.-J."/>
            <person name="Dean R.A."/>
        </authorList>
    </citation>
    <scope>NUCLEOTIDE SEQUENCE</scope>
    <source>
        <strain evidence="2">ATCC 64411 / 73-15</strain>
    </source>
</reference>
<reference evidence="2" key="5">
    <citation type="submission" date="2015-06" db="UniProtKB">
        <authorList>
            <consortium name="EnsemblFungi"/>
        </authorList>
    </citation>
    <scope>IDENTIFICATION</scope>
    <source>
        <strain evidence="2">ATCC 64411</strain>
    </source>
</reference>